<evidence type="ECO:0000313" key="1">
    <source>
        <dbReference type="EMBL" id="ALS77889.1"/>
    </source>
</evidence>
<sequence length="75" mass="8762">MFRRLNLRANSKEGDWLFGIAFYNSDAADNRLEITKGLLFILQHRKDVMEAVYAKLSDFDNDSLGLYCSFEKLHE</sequence>
<protein>
    <submittedName>
        <fullName evidence="1">Uncharacterized protein</fullName>
    </submittedName>
</protein>
<proteinExistence type="predicted"/>
<gene>
    <name evidence="1" type="ORF">AUO94_04165</name>
</gene>
<reference evidence="1" key="1">
    <citation type="submission" date="2016-01" db="EMBL/GenBank/DDBJ databases">
        <title>Complete genome of Planococcus kocurri type strain.</title>
        <authorList>
            <person name="See-Too W.S."/>
        </authorList>
    </citation>
    <scope>NUCLEOTIDE SEQUENCE [LARGE SCALE GENOMIC DNA]</scope>
    <source>
        <strain evidence="1">ATCC 43650</strain>
    </source>
</reference>
<dbReference type="EMBL" id="CP013661">
    <property type="protein sequence ID" value="ALS77889.1"/>
    <property type="molecule type" value="Genomic_DNA"/>
</dbReference>
<keyword evidence="2" id="KW-1185">Reference proteome</keyword>
<dbReference type="RefSeq" id="WP_058384560.1">
    <property type="nucleotide sequence ID" value="NZ_CP013661.2"/>
</dbReference>
<accession>A0ABN4JSZ1</accession>
<organism evidence="1 2">
    <name type="scientific">Planococcus kocurii</name>
    <dbReference type="NCBI Taxonomy" id="1374"/>
    <lineage>
        <taxon>Bacteria</taxon>
        <taxon>Bacillati</taxon>
        <taxon>Bacillota</taxon>
        <taxon>Bacilli</taxon>
        <taxon>Bacillales</taxon>
        <taxon>Caryophanaceae</taxon>
        <taxon>Planococcus</taxon>
    </lineage>
</organism>
<dbReference type="Proteomes" id="UP000065533">
    <property type="component" value="Chromosome"/>
</dbReference>
<evidence type="ECO:0000313" key="2">
    <source>
        <dbReference type="Proteomes" id="UP000065533"/>
    </source>
</evidence>
<name>A0ABN4JSZ1_9BACL</name>